<organism evidence="2 3">
    <name type="scientific">Stylonychia lemnae</name>
    <name type="common">Ciliate</name>
    <dbReference type="NCBI Taxonomy" id="5949"/>
    <lineage>
        <taxon>Eukaryota</taxon>
        <taxon>Sar</taxon>
        <taxon>Alveolata</taxon>
        <taxon>Ciliophora</taxon>
        <taxon>Intramacronucleata</taxon>
        <taxon>Spirotrichea</taxon>
        <taxon>Stichotrichia</taxon>
        <taxon>Sporadotrichida</taxon>
        <taxon>Oxytrichidae</taxon>
        <taxon>Stylonychinae</taxon>
        <taxon>Stylonychia</taxon>
    </lineage>
</organism>
<feature type="compositionally biased region" description="Low complexity" evidence="1">
    <location>
        <begin position="368"/>
        <end position="385"/>
    </location>
</feature>
<evidence type="ECO:0000256" key="1">
    <source>
        <dbReference type="SAM" id="MobiDB-lite"/>
    </source>
</evidence>
<gene>
    <name evidence="2" type="primary">Contig6970.g7457</name>
    <name evidence="2" type="ORF">STYLEM_6006</name>
</gene>
<keyword evidence="3" id="KW-1185">Reference proteome</keyword>
<proteinExistence type="predicted"/>
<dbReference type="EMBL" id="CCKQ01005778">
    <property type="protein sequence ID" value="CDW77039.1"/>
    <property type="molecule type" value="Genomic_DNA"/>
</dbReference>
<dbReference type="Proteomes" id="UP000039865">
    <property type="component" value="Unassembled WGS sequence"/>
</dbReference>
<protein>
    <submittedName>
        <fullName evidence="2">Uncharacterized protein</fullName>
    </submittedName>
</protein>
<sequence>MECNTFITQKFSNLRDLRLQKKMNGKSPIQPYQKQQQSQYLLKVQQQAKKLIYKQYSKAQIHQNSLASEVSHDFKDYDNSAQSNEISIQNQSIDRSPVFFIEDRSKPSKLQKLKPINSKNIRESQNFIHEKPAPKFKIDNTKKTLLIKRKDLLQINPVQNKQNLDMLNYQTRTRTFINQTSLTDSVEHKIQEQMHITFRRINKLLRNKMVNGNEYLKIIKLFEYEDIDRQLLDKDIFEMIMEKLIIKLQNKRSQVQRSNSIDIIRIGDNYFVNDSKNFFKQRNSEKKIFVKENQRQRKKIEFQTQQSRNQTFRNSCLTERRSDDLSQSTERVIRHLSQQKLTSTNILNLYRMRLRTRAIPNPDQSTLQSQFSQGSIKSQSKSICF</sequence>
<accession>A0A078A582</accession>
<evidence type="ECO:0000313" key="3">
    <source>
        <dbReference type="Proteomes" id="UP000039865"/>
    </source>
</evidence>
<dbReference type="InParanoid" id="A0A078A582"/>
<feature type="region of interest" description="Disordered" evidence="1">
    <location>
        <begin position="360"/>
        <end position="385"/>
    </location>
</feature>
<reference evidence="2 3" key="1">
    <citation type="submission" date="2014-06" db="EMBL/GenBank/DDBJ databases">
        <authorList>
            <person name="Swart Estienne"/>
        </authorList>
    </citation>
    <scope>NUCLEOTIDE SEQUENCE [LARGE SCALE GENOMIC DNA]</scope>
    <source>
        <strain evidence="2 3">130c</strain>
    </source>
</reference>
<evidence type="ECO:0000313" key="2">
    <source>
        <dbReference type="EMBL" id="CDW77039.1"/>
    </source>
</evidence>
<name>A0A078A582_STYLE</name>
<dbReference type="AlphaFoldDB" id="A0A078A582"/>